<dbReference type="OrthoDB" id="5391496at2759"/>
<proteinExistence type="predicted"/>
<dbReference type="HOGENOM" id="CLU_071085_1_0_1"/>
<evidence type="ECO:0000313" key="1">
    <source>
        <dbReference type="EMBL" id="KFH45156.1"/>
    </source>
</evidence>
<protein>
    <submittedName>
        <fullName evidence="1">Uncharacterized protein</fullName>
    </submittedName>
</protein>
<reference evidence="2" key="1">
    <citation type="journal article" date="2014" name="Genome Announc.">
        <title>Genome sequence and annotation of Acremonium chrysogenum, producer of the beta-lactam antibiotic cephalosporin C.</title>
        <authorList>
            <person name="Terfehr D."/>
            <person name="Dahlmann T.A."/>
            <person name="Specht T."/>
            <person name="Zadra I."/>
            <person name="Kuernsteiner H."/>
            <person name="Kueck U."/>
        </authorList>
    </citation>
    <scope>NUCLEOTIDE SEQUENCE [LARGE SCALE GENOMIC DNA]</scope>
    <source>
        <strain evidence="2">ATCC 11550 / CBS 779.69 / DSM 880 / IAM 14645 / JCM 23072 / IMI 49137</strain>
    </source>
</reference>
<gene>
    <name evidence="1" type="ORF">ACRE_039970</name>
</gene>
<organism evidence="1 2">
    <name type="scientific">Hapsidospora chrysogenum (strain ATCC 11550 / CBS 779.69 / DSM 880 / IAM 14645 / JCM 23072 / IMI 49137)</name>
    <name type="common">Acremonium chrysogenum</name>
    <dbReference type="NCBI Taxonomy" id="857340"/>
    <lineage>
        <taxon>Eukaryota</taxon>
        <taxon>Fungi</taxon>
        <taxon>Dikarya</taxon>
        <taxon>Ascomycota</taxon>
        <taxon>Pezizomycotina</taxon>
        <taxon>Sordariomycetes</taxon>
        <taxon>Hypocreomycetidae</taxon>
        <taxon>Hypocreales</taxon>
        <taxon>Bionectriaceae</taxon>
        <taxon>Hapsidospora</taxon>
    </lineage>
</organism>
<sequence length="207" mass="22579">MSSAIILPPVTPSELVSQIMARHRYPTTILITSAKQPFFDALTYEIQSQDEEQRNHILHKTLLQTAVSRHIHLAFTPTVAHLRAYLSTFTQGDSRTPAPPNSKGADGASPLLLVYGFLEVHRVTTEWSAQGIANSAAALVEAAARNSFRAAVVEPRGGGVEFEALDEFLGEEVPLLSGTLRKESGAWSGRTVEIRSILGRWFEGQSA</sequence>
<name>A0A086T724_HAPC1</name>
<keyword evidence="2" id="KW-1185">Reference proteome</keyword>
<dbReference type="EMBL" id="JPKY01000036">
    <property type="protein sequence ID" value="KFH45156.1"/>
    <property type="molecule type" value="Genomic_DNA"/>
</dbReference>
<comment type="caution">
    <text evidence="1">The sequence shown here is derived from an EMBL/GenBank/DDBJ whole genome shotgun (WGS) entry which is preliminary data.</text>
</comment>
<dbReference type="AlphaFoldDB" id="A0A086T724"/>
<dbReference type="Proteomes" id="UP000029964">
    <property type="component" value="Unassembled WGS sequence"/>
</dbReference>
<evidence type="ECO:0000313" key="2">
    <source>
        <dbReference type="Proteomes" id="UP000029964"/>
    </source>
</evidence>
<accession>A0A086T724</accession>